<gene>
    <name evidence="1" type="ORF">DQ392_33655</name>
</gene>
<dbReference type="EMBL" id="QOIM01000058">
    <property type="protein sequence ID" value="RCG13255.1"/>
    <property type="molecule type" value="Genomic_DNA"/>
</dbReference>
<evidence type="ECO:0000313" key="1">
    <source>
        <dbReference type="EMBL" id="RCG13255.1"/>
    </source>
</evidence>
<accession>A0A367E6C5</accession>
<protein>
    <submittedName>
        <fullName evidence="1">Uncharacterized protein</fullName>
    </submittedName>
</protein>
<dbReference type="AlphaFoldDB" id="A0A367E6C5"/>
<proteinExistence type="predicted"/>
<sequence length="208" mass="22935">MATATAVDSHARLERALALLVGGNTPSAELSLKSHRKTLVFYRRDAAECARRRHHDAAPLAIGHLATLLELPTELDVPLAALPKPLRERTHALPRAAATLTGSRIRRHAVRPLAVDLALLRTSAHHWKKALIHACDIAPFARCALLLNAPTPADERDDLYMRAAYYGIGVLEPASDGLVWAVPPESHPDFRHTPVDWQFTEQLHARLP</sequence>
<name>A0A367E6C5_9ACTN</name>
<comment type="caution">
    <text evidence="1">The sequence shown here is derived from an EMBL/GenBank/DDBJ whole genome shotgun (WGS) entry which is preliminary data.</text>
</comment>
<keyword evidence="2" id="KW-1185">Reference proteome</keyword>
<dbReference type="RefSeq" id="WP_114019505.1">
    <property type="nucleotide sequence ID" value="NZ_QOIM01000058.1"/>
</dbReference>
<dbReference type="Proteomes" id="UP000253507">
    <property type="component" value="Unassembled WGS sequence"/>
</dbReference>
<evidence type="ECO:0000313" key="2">
    <source>
        <dbReference type="Proteomes" id="UP000253507"/>
    </source>
</evidence>
<reference evidence="1 2" key="1">
    <citation type="submission" date="2018-06" db="EMBL/GenBank/DDBJ databases">
        <title>Streptomyces reniochalinae sp. nov. and Streptomyces diacarnus sp. nov. from marine sponges.</title>
        <authorList>
            <person name="Li L."/>
        </authorList>
    </citation>
    <scope>NUCLEOTIDE SEQUENCE [LARGE SCALE GENOMIC DNA]</scope>
    <source>
        <strain evidence="1 2">LHW50302</strain>
    </source>
</reference>
<organism evidence="1 2">
    <name type="scientific">Streptomyces reniochalinae</name>
    <dbReference type="NCBI Taxonomy" id="2250578"/>
    <lineage>
        <taxon>Bacteria</taxon>
        <taxon>Bacillati</taxon>
        <taxon>Actinomycetota</taxon>
        <taxon>Actinomycetes</taxon>
        <taxon>Kitasatosporales</taxon>
        <taxon>Streptomycetaceae</taxon>
        <taxon>Streptomyces</taxon>
    </lineage>
</organism>
<dbReference type="OrthoDB" id="3480397at2"/>